<feature type="transmembrane region" description="Helical" evidence="2">
    <location>
        <begin position="1218"/>
        <end position="1238"/>
    </location>
</feature>
<evidence type="ECO:0000256" key="1">
    <source>
        <dbReference type="SAM" id="MobiDB-lite"/>
    </source>
</evidence>
<reference evidence="4" key="3">
    <citation type="submission" date="2003-05" db="EMBL/GenBank/DDBJ databases">
        <authorList>
            <person name="Buell C.R."/>
            <person name="Wing R.A."/>
            <person name="McCombie W.R."/>
            <person name="Messing J."/>
            <person name="Yuan Q."/>
            <person name="Ouyang S."/>
        </authorList>
    </citation>
    <scope>NUCLEOTIDE SEQUENCE</scope>
</reference>
<accession>Q53RR0</accession>
<proteinExistence type="predicted"/>
<reference evidence="3" key="4">
    <citation type="submission" date="2005-04" db="EMBL/GenBank/DDBJ databases">
        <authorList>
            <person name="Buell R."/>
        </authorList>
    </citation>
    <scope>NUCLEOTIDE SEQUENCE</scope>
</reference>
<dbReference type="Gene3D" id="3.40.140.10">
    <property type="entry name" value="Cytidine Deaminase, domain 2"/>
    <property type="match status" value="1"/>
</dbReference>
<feature type="compositionally biased region" description="Low complexity" evidence="1">
    <location>
        <begin position="49"/>
        <end position="59"/>
    </location>
</feature>
<dbReference type="PANTHER" id="PTHR10540">
    <property type="entry name" value="EUKARYOTIC TRANSLATION INITIATION FACTOR 3 SUBUNIT F-RELATED"/>
    <property type="match status" value="1"/>
</dbReference>
<feature type="compositionally biased region" description="Gly residues" evidence="1">
    <location>
        <begin position="211"/>
        <end position="221"/>
    </location>
</feature>
<evidence type="ECO:0000313" key="4">
    <source>
        <dbReference type="EMBL" id="ABG66177.1"/>
    </source>
</evidence>
<dbReference type="AlphaFoldDB" id="Q53RR0"/>
<gene>
    <name evidence="4" type="ordered locus">LOC_Os10g36229</name>
</gene>
<feature type="region of interest" description="Disordered" evidence="1">
    <location>
        <begin position="49"/>
        <end position="70"/>
    </location>
</feature>
<reference evidence="4" key="2">
    <citation type="journal article" date="2003" name="Science">
        <title>In-depth view of structure, activity, and evolution of rice chromosome 10.</title>
        <authorList>
            <consortium name="Rice Chromosome 10 Sequencing Consortium"/>
        </authorList>
    </citation>
    <scope>NUCLEOTIDE SEQUENCE [LARGE SCALE GENOMIC DNA]</scope>
</reference>
<evidence type="ECO:0000256" key="2">
    <source>
        <dbReference type="SAM" id="Phobius"/>
    </source>
</evidence>
<dbReference type="PANTHER" id="PTHR10540:SF29">
    <property type="entry name" value="COP9 SIGNALOSOME COMPLEX SUBUNIT 6"/>
    <property type="match status" value="1"/>
</dbReference>
<feature type="compositionally biased region" description="Low complexity" evidence="1">
    <location>
        <begin position="960"/>
        <end position="976"/>
    </location>
</feature>
<evidence type="ECO:0000313" key="3">
    <source>
        <dbReference type="EMBL" id="AAX95730.1"/>
    </source>
</evidence>
<feature type="region of interest" description="Disordered" evidence="1">
    <location>
        <begin position="372"/>
        <end position="415"/>
    </location>
</feature>
<dbReference type="EMBL" id="AC084023">
    <property type="protein sequence ID" value="AAX95730.1"/>
    <property type="molecule type" value="Genomic_DNA"/>
</dbReference>
<feature type="region of interest" description="Disordered" evidence="1">
    <location>
        <begin position="956"/>
        <end position="976"/>
    </location>
</feature>
<dbReference type="EMBL" id="DP000086">
    <property type="protein sequence ID" value="ABG66177.1"/>
    <property type="molecule type" value="Genomic_DNA"/>
</dbReference>
<feature type="region of interest" description="Disordered" evidence="1">
    <location>
        <begin position="200"/>
        <end position="229"/>
    </location>
</feature>
<protein>
    <submittedName>
        <fullName evidence="4">Mov34/MPN/PAD-1 family protein</fullName>
    </submittedName>
    <submittedName>
        <fullName evidence="3">Mov34/MPN/PAD-1 family, putative</fullName>
    </submittedName>
</protein>
<sequence>MPPHEDTLDAGGGDVLTFRLHPLAVLKLSDRIREFQYQAAAAARVSYSSSSSSSSGTAAPEDPPPPPTRMSGCVIGVRRGGTVDVSDILDILILHGPDPATFDRALLEKDQEIYKKAFPDLSVLGWYSIGTNVHATDMGIHHGDYTDMQIHQTAEVIDMLRKHSYLKELVVELATTWRRRQQGELVAGAPVAVATAVRGPRRWRRQPSAGAPGGGAVGGGGCRRRPRYPERPQRLTAGLGVAECWSASNVCWRQRRRCGRGSWRRRLLAAWWWRATAQRRFAEAVARVGGSGDGGHDCGGSGDVGGGDGDGEVAERSAAAAAVVVTVSAVIRGMAASDGLPRAWETAATGRRGIVWWRGRRPAWRREAQPMAAEAGSAREARAAEMEAGLAREARPMEGGRIGARDASGRGGWPGADRYGRRWRRRPRCEEELPVGVEQSLAHEGWPPGGAGAGVPHVGRASVVVEHWCVSRGFAGGERTSHRLVRVVQKKNKCAFTSISHHLFDKMVIPKQPDPEEATSPPATAVGTGVAHGTRPAQERRQWRCRRREGGEVGLPLRLPSAEPFWPKLRVIAAGFDFGIRRHRRSLSEIEVSLIFSMPNSLLPLSSPCRPAVGAHRQGCIQSLTFEDTMFTPVRMKTEIFDELMDANGTAFYLLLNPAINFSQKDIPVTIYERVTNTTYKHYKHVLLKIVGVERISLDHADFVYPSPCVVFDVLAPPLGKEFSVLGCVAQPHHLARVGIALCSPFLNANKRCCRYYLILRKYHMIRDRNRLIPYRYQVILARYQMISIRYHAILTTYQVITSEVSDDTYQVSCDSTTYQVSDDSYHVSGDTRKVSCDTYQILGAGHRGVVAGGRVLPCPRSTPNPNLVAGSRILPRPRSTSELIAGDRILRRELVTGGRVRRPRLSRRPRPPRRSSSPVPLPSPHRILHRPRPTSELVAGAIFITNRILCRPCDHAPRRSSPAAASAPPVSASSALLPRRPALSRLREVERERSRWDSIPTGFRKNAFRTMLFETPSGFVMFRVSDVLFRYPEDIWSSFTDPRTAHQAVRTIGFIENIGCWFNGRIVPELIWGLNYALDEFVPQEKGNLSNECHFPLSKQLHEQLKAYGFSISPQLINREFITSFGYLNYLERTSKNISGDLHQKFDRFFCGLEMSEGVFVKVVADRLCSMEEVASTPGRREALSNAEFLLTVPKKKYNTLSRLKRMEAEVRGSGPWVFVAVFAVAFGVMEGLRIAMKRAN</sequence>
<keyword evidence="2" id="KW-0472">Membrane</keyword>
<keyword evidence="2" id="KW-1133">Transmembrane helix</keyword>
<organism evidence="3">
    <name type="scientific">Oryza sativa subsp. japonica</name>
    <name type="common">Rice</name>
    <dbReference type="NCBI Taxonomy" id="39947"/>
    <lineage>
        <taxon>Eukaryota</taxon>
        <taxon>Viridiplantae</taxon>
        <taxon>Streptophyta</taxon>
        <taxon>Embryophyta</taxon>
        <taxon>Tracheophyta</taxon>
        <taxon>Spermatophyta</taxon>
        <taxon>Magnoliopsida</taxon>
        <taxon>Liliopsida</taxon>
        <taxon>Poales</taxon>
        <taxon>Poaceae</taxon>
        <taxon>BOP clade</taxon>
        <taxon>Oryzoideae</taxon>
        <taxon>Oryzeae</taxon>
        <taxon>Oryzinae</taxon>
        <taxon>Oryza</taxon>
        <taxon>Oryza sativa</taxon>
    </lineage>
</organism>
<feature type="compositionally biased region" description="Basic residues" evidence="1">
    <location>
        <begin position="901"/>
        <end position="914"/>
    </location>
</feature>
<feature type="region of interest" description="Disordered" evidence="1">
    <location>
        <begin position="512"/>
        <end position="541"/>
    </location>
</feature>
<name>Q53RR0_ORYSJ</name>
<reference evidence="3" key="1">
    <citation type="submission" date="2000-10" db="EMBL/GenBank/DDBJ databases">
        <authorList>
            <person name="Buell C."/>
            <person name="Yuan Q."/>
            <person name="Ouyang S."/>
            <person name="Liu J."/>
            <person name="Wang A."/>
            <person name="Maiti R."/>
            <person name="Lin H."/>
            <person name="Zhu W."/>
            <person name="Hamilton J."/>
            <person name="Jones K."/>
            <person name="Tallon L."/>
            <person name="Feldblyum T."/>
            <person name="Tsitrin T."/>
            <person name="Bera J."/>
            <person name="Kim M."/>
            <person name="Jin S."/>
            <person name="Fadrosh D."/>
            <person name="Vuong H."/>
            <person name="Overton II L."/>
            <person name="Reardon M."/>
            <person name="Weaver B."/>
            <person name="Johri S."/>
            <person name="Lewis M."/>
            <person name="Utterback T."/>
            <person name="Van Aken S."/>
            <person name="Wortman J."/>
            <person name="Haas B."/>
            <person name="Koo H."/>
            <person name="Zismann V."/>
            <person name="Hsiao J."/>
            <person name="Iobst S."/>
            <person name="de Vazeilles A."/>
            <person name="White O."/>
            <person name="Salzberg S."/>
            <person name="Fraser C."/>
        </authorList>
    </citation>
    <scope>NUCLEOTIDE SEQUENCE</scope>
</reference>
<feature type="compositionally biased region" description="Basic and acidic residues" evidence="1">
    <location>
        <begin position="377"/>
        <end position="408"/>
    </location>
</feature>
<feature type="region of interest" description="Disordered" evidence="1">
    <location>
        <begin position="901"/>
        <end position="932"/>
    </location>
</feature>
<keyword evidence="2" id="KW-0812">Transmembrane</keyword>